<evidence type="ECO:0000256" key="2">
    <source>
        <dbReference type="ARBA" id="ARBA00023002"/>
    </source>
</evidence>
<comment type="similarity">
    <text evidence="1 3">Belongs to the short-chain dehydrogenases/reductases (SDR) family.</text>
</comment>
<comment type="caution">
    <text evidence="5">The sequence shown here is derived from an EMBL/GenBank/DDBJ whole genome shotgun (WGS) entry which is preliminary data.</text>
</comment>
<dbReference type="PANTHER" id="PTHR45024">
    <property type="entry name" value="DEHYDROGENASES, SHORT CHAIN"/>
    <property type="match status" value="1"/>
</dbReference>
<evidence type="ECO:0000313" key="5">
    <source>
        <dbReference type="EMBL" id="GAA2718958.1"/>
    </source>
</evidence>
<organism evidence="5 6">
    <name type="scientific">Streptomyces luteosporeus</name>
    <dbReference type="NCBI Taxonomy" id="173856"/>
    <lineage>
        <taxon>Bacteria</taxon>
        <taxon>Bacillati</taxon>
        <taxon>Actinomycetota</taxon>
        <taxon>Actinomycetes</taxon>
        <taxon>Kitasatosporales</taxon>
        <taxon>Streptomycetaceae</taxon>
        <taxon>Streptomyces</taxon>
    </lineage>
</organism>
<proteinExistence type="inferred from homology"/>
<keyword evidence="6" id="KW-1185">Reference proteome</keyword>
<evidence type="ECO:0000256" key="1">
    <source>
        <dbReference type="ARBA" id="ARBA00006484"/>
    </source>
</evidence>
<dbReference type="InterPro" id="IPR036291">
    <property type="entry name" value="NAD(P)-bd_dom_sf"/>
</dbReference>
<evidence type="ECO:0000259" key="4">
    <source>
        <dbReference type="SMART" id="SM00822"/>
    </source>
</evidence>
<dbReference type="InterPro" id="IPR051687">
    <property type="entry name" value="Peroxisomal_Beta-Oxidation"/>
</dbReference>
<feature type="domain" description="Ketoreductase" evidence="4">
    <location>
        <begin position="8"/>
        <end position="202"/>
    </location>
</feature>
<dbReference type="SMART" id="SM00822">
    <property type="entry name" value="PKS_KR"/>
    <property type="match status" value="1"/>
</dbReference>
<dbReference type="Proteomes" id="UP001500886">
    <property type="component" value="Unassembled WGS sequence"/>
</dbReference>
<reference evidence="5 6" key="1">
    <citation type="journal article" date="2019" name="Int. J. Syst. Evol. Microbiol.">
        <title>The Global Catalogue of Microorganisms (GCM) 10K type strain sequencing project: providing services to taxonomists for standard genome sequencing and annotation.</title>
        <authorList>
            <consortium name="The Broad Institute Genomics Platform"/>
            <consortium name="The Broad Institute Genome Sequencing Center for Infectious Disease"/>
            <person name="Wu L."/>
            <person name="Ma J."/>
        </authorList>
    </citation>
    <scope>NUCLEOTIDE SEQUENCE [LARGE SCALE GENOMIC DNA]</scope>
    <source>
        <strain evidence="5 6">JCM 4542</strain>
    </source>
</reference>
<dbReference type="PANTHER" id="PTHR45024:SF2">
    <property type="entry name" value="SCP2 DOMAIN-CONTAINING PROTEIN"/>
    <property type="match status" value="1"/>
</dbReference>
<protein>
    <submittedName>
        <fullName evidence="5">SDR family oxidoreductase</fullName>
    </submittedName>
</protein>
<dbReference type="Pfam" id="PF00106">
    <property type="entry name" value="adh_short"/>
    <property type="match status" value="1"/>
</dbReference>
<name>A0ABN3TVP6_9ACTN</name>
<dbReference type="PRINTS" id="PR00081">
    <property type="entry name" value="GDHRDH"/>
</dbReference>
<dbReference type="PRINTS" id="PR00080">
    <property type="entry name" value="SDRFAMILY"/>
</dbReference>
<accession>A0ABN3TVP6</accession>
<dbReference type="InterPro" id="IPR057326">
    <property type="entry name" value="KR_dom"/>
</dbReference>
<dbReference type="EMBL" id="BAAASL010000012">
    <property type="protein sequence ID" value="GAA2718958.1"/>
    <property type="molecule type" value="Genomic_DNA"/>
</dbReference>
<dbReference type="RefSeq" id="WP_344436371.1">
    <property type="nucleotide sequence ID" value="NZ_BAAASL010000012.1"/>
</dbReference>
<evidence type="ECO:0000256" key="3">
    <source>
        <dbReference type="RuleBase" id="RU000363"/>
    </source>
</evidence>
<sequence>MNGICAGRVVAVTGAGRGLGRAHALALAAEGARVVAGDLGTDPAGTGASTEPAWRTAEEIRQRGGEAVAHTGDIATDAGAASLIATALETYGRLDALVNNAGFVRDRMLVNLGEDDWDAVVRVHLKGHFLPLRHAAAHWRAETKAGRTPQARVVNTTSGAGLLGSVGQANYAAAKAGVVALTLVAAAELARYGVQVNALAPAARTRMTEGPFAEAMAPPADGGFDTMAPANVSPLVVWLASADSDGVTGQVFEAEAGRITVMEGWHPGPTTDKGERWTPAEAGRAVRALLPRMRLPGPVHGAP</sequence>
<dbReference type="InterPro" id="IPR002347">
    <property type="entry name" value="SDR_fam"/>
</dbReference>
<dbReference type="NCBIfam" id="NF005861">
    <property type="entry name" value="PRK07791.1"/>
    <property type="match status" value="1"/>
</dbReference>
<dbReference type="PROSITE" id="PS00061">
    <property type="entry name" value="ADH_SHORT"/>
    <property type="match status" value="1"/>
</dbReference>
<gene>
    <name evidence="5" type="ORF">GCM10010315_35830</name>
</gene>
<dbReference type="Gene3D" id="3.40.50.720">
    <property type="entry name" value="NAD(P)-binding Rossmann-like Domain"/>
    <property type="match status" value="1"/>
</dbReference>
<keyword evidence="2" id="KW-0560">Oxidoreductase</keyword>
<evidence type="ECO:0000313" key="6">
    <source>
        <dbReference type="Proteomes" id="UP001500886"/>
    </source>
</evidence>
<dbReference type="InterPro" id="IPR020904">
    <property type="entry name" value="Sc_DH/Rdtase_CS"/>
</dbReference>
<dbReference type="SUPFAM" id="SSF51735">
    <property type="entry name" value="NAD(P)-binding Rossmann-fold domains"/>
    <property type="match status" value="1"/>
</dbReference>